<dbReference type="GO" id="GO:0019028">
    <property type="term" value="C:viral capsid"/>
    <property type="evidence" value="ECO:0007669"/>
    <property type="project" value="InterPro"/>
</dbReference>
<organism evidence="2">
    <name type="scientific">uncultured virus</name>
    <dbReference type="NCBI Taxonomy" id="340016"/>
    <lineage>
        <taxon>Viruses</taxon>
        <taxon>environmental samples</taxon>
    </lineage>
</organism>
<proteinExistence type="predicted"/>
<gene>
    <name evidence="2" type="primary">Cap</name>
</gene>
<dbReference type="Pfam" id="PF00844">
    <property type="entry name" value="Gemini_coat"/>
    <property type="match status" value="1"/>
</dbReference>
<dbReference type="EMBL" id="KY487862">
    <property type="protein sequence ID" value="AUM61792.1"/>
    <property type="molecule type" value="Genomic_DNA"/>
</dbReference>
<dbReference type="Gene3D" id="2.60.120.20">
    <property type="match status" value="1"/>
</dbReference>
<sequence>MSTKRKAPTKKTKKVSKPFRPPRRASAPVIPGLLMQTGTEKKVLCTNSTFAASTLALNTTGTILALNLIQVGSSMFNRIGRRIEMKSVRFTARLDTLAVTRDADTDYARIAIVYDRQTNAALPAITAVFQDTTQDGTNSTNAMSGVNMNNRERFVVIMDKRFGLPNTTNTAGVLTNTYPNGDSQHVIIDEFRKMRGLTTHYGADSNPAVIGDITTGGLYIITITSVHASGAEQFALNPWNVRLKYIDV</sequence>
<dbReference type="InterPro" id="IPR029053">
    <property type="entry name" value="Viral_coat"/>
</dbReference>
<dbReference type="InterPro" id="IPR000263">
    <property type="entry name" value="GV_A/BR1_coat"/>
</dbReference>
<dbReference type="GO" id="GO:0005198">
    <property type="term" value="F:structural molecule activity"/>
    <property type="evidence" value="ECO:0007669"/>
    <property type="project" value="InterPro"/>
</dbReference>
<feature type="compositionally biased region" description="Basic residues" evidence="1">
    <location>
        <begin position="1"/>
        <end position="23"/>
    </location>
</feature>
<evidence type="ECO:0000313" key="2">
    <source>
        <dbReference type="EMBL" id="AUM61792.1"/>
    </source>
</evidence>
<feature type="region of interest" description="Disordered" evidence="1">
    <location>
        <begin position="1"/>
        <end position="27"/>
    </location>
</feature>
<reference evidence="2" key="1">
    <citation type="submission" date="2017-01" db="EMBL/GenBank/DDBJ databases">
        <title>High-throughput sequencing uncovers low homogeneity in the biogeography of single-stranded DNA viruses.</title>
        <authorList>
            <person name="Pearson V.M."/>
            <person name="Rokyta D.R."/>
        </authorList>
    </citation>
    <scope>NUCLEOTIDE SEQUENCE</scope>
</reference>
<accession>A0A2K9LSE7</accession>
<name>A0A2K9LSE7_9VIRU</name>
<evidence type="ECO:0000256" key="1">
    <source>
        <dbReference type="SAM" id="MobiDB-lite"/>
    </source>
</evidence>
<protein>
    <submittedName>
        <fullName evidence="2">Capsid</fullName>
    </submittedName>
</protein>